<dbReference type="GO" id="GO:0006397">
    <property type="term" value="P:mRNA processing"/>
    <property type="evidence" value="ECO:0007669"/>
    <property type="project" value="UniProtKB-KW"/>
</dbReference>
<feature type="compositionally biased region" description="Low complexity" evidence="7">
    <location>
        <begin position="374"/>
        <end position="383"/>
    </location>
</feature>
<evidence type="ECO:0000256" key="4">
    <source>
        <dbReference type="ARBA" id="ARBA00023187"/>
    </source>
</evidence>
<keyword evidence="9" id="KW-1185">Reference proteome</keyword>
<organism evidence="8 9">
    <name type="scientific">Sinanodonta woodiana</name>
    <name type="common">Chinese pond mussel</name>
    <name type="synonym">Anodonta woodiana</name>
    <dbReference type="NCBI Taxonomy" id="1069815"/>
    <lineage>
        <taxon>Eukaryota</taxon>
        <taxon>Metazoa</taxon>
        <taxon>Spiralia</taxon>
        <taxon>Lophotrochozoa</taxon>
        <taxon>Mollusca</taxon>
        <taxon>Bivalvia</taxon>
        <taxon>Autobranchia</taxon>
        <taxon>Heteroconchia</taxon>
        <taxon>Palaeoheterodonta</taxon>
        <taxon>Unionida</taxon>
        <taxon>Unionoidea</taxon>
        <taxon>Unionidae</taxon>
        <taxon>Unioninae</taxon>
        <taxon>Sinanodonta</taxon>
    </lineage>
</organism>
<dbReference type="GO" id="GO:0005634">
    <property type="term" value="C:nucleus"/>
    <property type="evidence" value="ECO:0007669"/>
    <property type="project" value="UniProtKB-SubCell"/>
</dbReference>
<keyword evidence="5" id="KW-0539">Nucleus</keyword>
<comment type="subcellular location">
    <subcellularLocation>
        <location evidence="1">Nucleus</location>
    </subcellularLocation>
</comment>
<feature type="compositionally biased region" description="Basic and acidic residues" evidence="7">
    <location>
        <begin position="391"/>
        <end position="402"/>
    </location>
</feature>
<comment type="caution">
    <text evidence="8">The sequence shown here is derived from an EMBL/GenBank/DDBJ whole genome shotgun (WGS) entry which is preliminary data.</text>
</comment>
<proteinExistence type="inferred from homology"/>
<evidence type="ECO:0000256" key="2">
    <source>
        <dbReference type="ARBA" id="ARBA00010313"/>
    </source>
</evidence>
<reference evidence="8 9" key="1">
    <citation type="submission" date="2024-11" db="EMBL/GenBank/DDBJ databases">
        <title>Chromosome-level genome assembly of the freshwater bivalve Anodonta woodiana.</title>
        <authorList>
            <person name="Chen X."/>
        </authorList>
    </citation>
    <scope>NUCLEOTIDE SEQUENCE [LARGE SCALE GENOMIC DNA]</scope>
    <source>
        <strain evidence="8">MN2024</strain>
        <tissue evidence="8">Gills</tissue>
    </source>
</reference>
<dbReference type="GO" id="GO:0008380">
    <property type="term" value="P:RNA splicing"/>
    <property type="evidence" value="ECO:0007669"/>
    <property type="project" value="UniProtKB-KW"/>
</dbReference>
<dbReference type="PANTHER" id="PTHR15217">
    <property type="entry name" value="WILMS' TUMOR 1-ASSOCIATING PROTEIN"/>
    <property type="match status" value="1"/>
</dbReference>
<dbReference type="PANTHER" id="PTHR15217:SF0">
    <property type="entry name" value="PRE-MRNA-SPLICING REGULATOR WTAP"/>
    <property type="match status" value="1"/>
</dbReference>
<dbReference type="AlphaFoldDB" id="A0ABD3X7N1"/>
<dbReference type="InterPro" id="IPR033757">
    <property type="entry name" value="WTAP"/>
</dbReference>
<evidence type="ECO:0008006" key="10">
    <source>
        <dbReference type="Google" id="ProtNLM"/>
    </source>
</evidence>
<keyword evidence="6" id="KW-0175">Coiled coil</keyword>
<evidence type="ECO:0000313" key="8">
    <source>
        <dbReference type="EMBL" id="KAL3881606.1"/>
    </source>
</evidence>
<dbReference type="Pfam" id="PF17098">
    <property type="entry name" value="Wtap"/>
    <property type="match status" value="1"/>
</dbReference>
<keyword evidence="3" id="KW-0507">mRNA processing</keyword>
<evidence type="ECO:0000256" key="3">
    <source>
        <dbReference type="ARBA" id="ARBA00022664"/>
    </source>
</evidence>
<evidence type="ECO:0000256" key="1">
    <source>
        <dbReference type="ARBA" id="ARBA00004123"/>
    </source>
</evidence>
<feature type="coiled-coil region" evidence="6">
    <location>
        <begin position="180"/>
        <end position="249"/>
    </location>
</feature>
<evidence type="ECO:0000256" key="5">
    <source>
        <dbReference type="ARBA" id="ARBA00023242"/>
    </source>
</evidence>
<feature type="compositionally biased region" description="Basic and acidic residues" evidence="7">
    <location>
        <begin position="309"/>
        <end position="324"/>
    </location>
</feature>
<evidence type="ECO:0000313" key="9">
    <source>
        <dbReference type="Proteomes" id="UP001634394"/>
    </source>
</evidence>
<gene>
    <name evidence="8" type="ORF">ACJMK2_028024</name>
</gene>
<feature type="region of interest" description="Disordered" evidence="7">
    <location>
        <begin position="287"/>
        <end position="448"/>
    </location>
</feature>
<evidence type="ECO:0000256" key="7">
    <source>
        <dbReference type="SAM" id="MobiDB-lite"/>
    </source>
</evidence>
<evidence type="ECO:0000256" key="6">
    <source>
        <dbReference type="SAM" id="Coils"/>
    </source>
</evidence>
<comment type="similarity">
    <text evidence="2">Belongs to the fl(2)d family.</text>
</comment>
<dbReference type="EMBL" id="JBJQND010000003">
    <property type="protein sequence ID" value="KAL3881606.1"/>
    <property type="molecule type" value="Genomic_DNA"/>
</dbReference>
<dbReference type="Gene3D" id="1.20.5.340">
    <property type="match status" value="1"/>
</dbReference>
<dbReference type="Proteomes" id="UP001634394">
    <property type="component" value="Unassembled WGS sequence"/>
</dbReference>
<feature type="coiled-coil region" evidence="6">
    <location>
        <begin position="80"/>
        <end position="148"/>
    </location>
</feature>
<protein>
    <recommendedName>
        <fullName evidence="10">Pre-mRNA-splicing regulator WTAP</fullName>
    </recommendedName>
</protein>
<name>A0ABD3X7N1_SINWO</name>
<feature type="compositionally biased region" description="Basic and acidic residues" evidence="7">
    <location>
        <begin position="410"/>
        <end position="429"/>
    </location>
</feature>
<keyword evidence="4" id="KW-0508">mRNA splicing</keyword>
<accession>A0ABD3X7N1</accession>
<sequence>MSEGSLSPKRVHLDDDDLGSLSKAELIERLKAQDIYIRRLESKRGRFERGDDDIDPGIEERLKQQQRDAQRRENTLVHRLTTKEQELQDYMNQIQEMKQAQTQGTAQLRSMLLEPAVNLVIQRMTKELEDTQEKLKQTQNELSAWKFTPDSQTGKRLMAKCRMLLQENEEFGKTIASGRIAKLEGEIALHKTLVHEMKKNQTELDEFLSDLEEDVEGLQTMVYVLQQQLRENKEHLAKLQEENSQLKASLSTIPSLKHSIENIVNQPQTTSDQEIKMECRDIKKEMEEETIDNGYMDTDYATKTPLSSDSEHEQMDADELKQEPDDITPNCSSSNSSSSQKESPLLKSDRFDTVYKRTDSPVNNRDRDYCQDQSSSEPSSPMGGSNGEYRNTARDSEERECSSKSNCGKNELDNKKSDSSPLNHEKDSLGEVLQNGVNRTPNLEEEAI</sequence>
<feature type="compositionally biased region" description="Basic and acidic residues" evidence="7">
    <location>
        <begin position="347"/>
        <end position="370"/>
    </location>
</feature>